<evidence type="ECO:0000259" key="16">
    <source>
        <dbReference type="PROSITE" id="PS50850"/>
    </source>
</evidence>
<evidence type="ECO:0000256" key="5">
    <source>
        <dbReference type="ARBA" id="ARBA00015973"/>
    </source>
</evidence>
<dbReference type="GO" id="GO:0055056">
    <property type="term" value="F:D-glucose transmembrane transporter activity"/>
    <property type="evidence" value="ECO:0007669"/>
    <property type="project" value="TreeGrafter"/>
</dbReference>
<evidence type="ECO:0000256" key="10">
    <source>
        <dbReference type="ARBA" id="ARBA00022989"/>
    </source>
</evidence>
<comment type="similarity">
    <text evidence="4">Belongs to the major facilitator superfamily. Sugar transporter (TC 2.A.1.1) family. Glucose transporter subfamily.</text>
</comment>
<feature type="transmembrane region" description="Helical" evidence="15">
    <location>
        <begin position="47"/>
        <end position="68"/>
    </location>
</feature>
<dbReference type="GO" id="GO:0005353">
    <property type="term" value="F:fructose transmembrane transporter activity"/>
    <property type="evidence" value="ECO:0007669"/>
    <property type="project" value="TreeGrafter"/>
</dbReference>
<comment type="catalytic activity">
    <reaction evidence="1">
        <text>D-fructose(out) = D-fructose(in)</text>
        <dbReference type="Rhea" id="RHEA:60372"/>
        <dbReference type="ChEBI" id="CHEBI:37721"/>
    </reaction>
</comment>
<dbReference type="InterPro" id="IPR036259">
    <property type="entry name" value="MFS_trans_sf"/>
</dbReference>
<feature type="transmembrane region" description="Helical" evidence="15">
    <location>
        <begin position="444"/>
        <end position="467"/>
    </location>
</feature>
<evidence type="ECO:0000256" key="6">
    <source>
        <dbReference type="ARBA" id="ARBA00022448"/>
    </source>
</evidence>
<comment type="subcellular location">
    <subcellularLocation>
        <location evidence="3">Apical cell membrane</location>
        <topology evidence="3">Multi-pass membrane protein</topology>
    </subcellularLocation>
    <subcellularLocation>
        <location evidence="2">Cell membrane</location>
        <location evidence="2">Sarcolemma</location>
    </subcellularLocation>
</comment>
<dbReference type="InterPro" id="IPR005829">
    <property type="entry name" value="Sugar_transporter_CS"/>
</dbReference>
<feature type="transmembrane region" description="Helical" evidence="15">
    <location>
        <begin position="405"/>
        <end position="423"/>
    </location>
</feature>
<feature type="transmembrane region" description="Helical" evidence="15">
    <location>
        <begin position="563"/>
        <end position="584"/>
    </location>
</feature>
<feature type="transmembrane region" description="Helical" evidence="15">
    <location>
        <begin position="310"/>
        <end position="334"/>
    </location>
</feature>
<keyword evidence="10 15" id="KW-1133">Transmembrane helix</keyword>
<proteinExistence type="inferred from homology"/>
<dbReference type="InterPro" id="IPR005828">
    <property type="entry name" value="MFS_sugar_transport-like"/>
</dbReference>
<dbReference type="NCBIfam" id="TIGR00879">
    <property type="entry name" value="SP"/>
    <property type="match status" value="1"/>
</dbReference>
<evidence type="ECO:0000313" key="18">
    <source>
        <dbReference type="Proteomes" id="UP000308365"/>
    </source>
</evidence>
<feature type="transmembrane region" description="Helical" evidence="15">
    <location>
        <begin position="196"/>
        <end position="214"/>
    </location>
</feature>
<feature type="compositionally biased region" description="Basic and acidic residues" evidence="14">
    <location>
        <begin position="850"/>
        <end position="873"/>
    </location>
</feature>
<dbReference type="EMBL" id="RWIC01000062">
    <property type="protein sequence ID" value="TKC50982.1"/>
    <property type="molecule type" value="Genomic_DNA"/>
</dbReference>
<feature type="transmembrane region" description="Helical" evidence="15">
    <location>
        <begin position="767"/>
        <end position="785"/>
    </location>
</feature>
<dbReference type="GO" id="GO:1990539">
    <property type="term" value="P:fructose import across plasma membrane"/>
    <property type="evidence" value="ECO:0007669"/>
    <property type="project" value="UniProtKB-ARBA"/>
</dbReference>
<organism evidence="17 18">
    <name type="scientific">Monodon monoceros</name>
    <name type="common">Narwhal</name>
    <name type="synonym">Ceratodon monodon</name>
    <dbReference type="NCBI Taxonomy" id="40151"/>
    <lineage>
        <taxon>Eukaryota</taxon>
        <taxon>Metazoa</taxon>
        <taxon>Chordata</taxon>
        <taxon>Craniata</taxon>
        <taxon>Vertebrata</taxon>
        <taxon>Euteleostomi</taxon>
        <taxon>Mammalia</taxon>
        <taxon>Eutheria</taxon>
        <taxon>Laurasiatheria</taxon>
        <taxon>Artiodactyla</taxon>
        <taxon>Whippomorpha</taxon>
        <taxon>Cetacea</taxon>
        <taxon>Odontoceti</taxon>
        <taxon>Monodontidae</taxon>
        <taxon>Monodon</taxon>
    </lineage>
</organism>
<evidence type="ECO:0000256" key="13">
    <source>
        <dbReference type="ARBA" id="ARBA00031099"/>
    </source>
</evidence>
<feature type="transmembrane region" description="Helical" evidence="15">
    <location>
        <begin position="226"/>
        <end position="247"/>
    </location>
</feature>
<dbReference type="Gene3D" id="1.20.1250.20">
    <property type="entry name" value="MFS general substrate transporter like domains"/>
    <property type="match status" value="3"/>
</dbReference>
<evidence type="ECO:0000256" key="14">
    <source>
        <dbReference type="SAM" id="MobiDB-lite"/>
    </source>
</evidence>
<evidence type="ECO:0000313" key="17">
    <source>
        <dbReference type="EMBL" id="TKC50982.1"/>
    </source>
</evidence>
<protein>
    <recommendedName>
        <fullName evidence="5">Solute carrier family 2, facilitated glucose transporter member 5</fullName>
    </recommendedName>
    <alternativeName>
        <fullName evidence="13">Fructose transporter</fullName>
    </alternativeName>
    <alternativeName>
        <fullName evidence="12">Glucose transporter type 5, small intestine</fullName>
    </alternativeName>
</protein>
<name>A0A4U1FLQ2_MONMO</name>
<dbReference type="PROSITE" id="PS50850">
    <property type="entry name" value="MFS"/>
    <property type="match status" value="1"/>
</dbReference>
<dbReference type="PROSITE" id="PS00217">
    <property type="entry name" value="SUGAR_TRANSPORT_2"/>
    <property type="match status" value="1"/>
</dbReference>
<feature type="transmembrane region" description="Helical" evidence="15">
    <location>
        <begin position="103"/>
        <end position="124"/>
    </location>
</feature>
<dbReference type="PANTHER" id="PTHR23503">
    <property type="entry name" value="SOLUTE CARRIER FAMILY 2"/>
    <property type="match status" value="1"/>
</dbReference>
<feature type="transmembrane region" description="Helical" evidence="15">
    <location>
        <begin position="350"/>
        <end position="370"/>
    </location>
</feature>
<dbReference type="SUPFAM" id="SSF103473">
    <property type="entry name" value="MFS general substrate transporter"/>
    <property type="match status" value="2"/>
</dbReference>
<dbReference type="InterPro" id="IPR003663">
    <property type="entry name" value="Sugar/inositol_transpt"/>
</dbReference>
<evidence type="ECO:0000256" key="3">
    <source>
        <dbReference type="ARBA" id="ARBA00004424"/>
    </source>
</evidence>
<gene>
    <name evidence="17" type="ORF">EI555_003126</name>
</gene>
<evidence type="ECO:0000256" key="7">
    <source>
        <dbReference type="ARBA" id="ARBA00022475"/>
    </source>
</evidence>
<feature type="region of interest" description="Disordered" evidence="14">
    <location>
        <begin position="838"/>
        <end position="873"/>
    </location>
</feature>
<keyword evidence="9 15" id="KW-0812">Transmembrane</keyword>
<dbReference type="PROSITE" id="PS00216">
    <property type="entry name" value="SUGAR_TRANSPORT_1"/>
    <property type="match status" value="1"/>
</dbReference>
<feature type="transmembrane region" description="Helical" evidence="15">
    <location>
        <begin position="685"/>
        <end position="710"/>
    </location>
</feature>
<dbReference type="PANTHER" id="PTHR23503:SF32">
    <property type="entry name" value="SOLUTE CARRIER FAMILY 2, FACILITATED GLUCOSE TRANSPORTER MEMBER 5"/>
    <property type="match status" value="1"/>
</dbReference>
<dbReference type="GO" id="GO:0016324">
    <property type="term" value="C:apical plasma membrane"/>
    <property type="evidence" value="ECO:0007669"/>
    <property type="project" value="UniProtKB-SubCell"/>
</dbReference>
<accession>A0A4U1FLQ2</accession>
<keyword evidence="7" id="KW-1003">Cell membrane</keyword>
<evidence type="ECO:0000256" key="4">
    <source>
        <dbReference type="ARBA" id="ARBA00007004"/>
    </source>
</evidence>
<keyword evidence="8" id="KW-0762">Sugar transport</keyword>
<evidence type="ECO:0000256" key="2">
    <source>
        <dbReference type="ARBA" id="ARBA00004135"/>
    </source>
</evidence>
<sequence length="1171" mass="126777">MMSDMSDEESIADTVSALGRDLMTIPEFATDAKTSARHTVDPQLTKLTPVLALATLIAAFGSSFQYGYNVAAINSPAKLMKAFYNETYYDRIGEYISEFSLTLLWSVSVSMFPFGGFLGSLMVGPLVNKLGRKGTLLFNNIFSIVPAILMGCSEVAKSFEMIIVARLLVGICAGLSSNVVPMYLGELAPKNLRGALGVVPQLFITVGILAAQILGLRSLLANEEGWPILLGVTGIPAALQLLLLPFFPESPRYLLIQKKDEAAAKNALRELRGWDDVDAETQEIWEEDRAEKAAGFISVLKLLRMRSLRWQVISIVVLMGGQQLSGVNAIYYYADQIYLSAGVRAQDVQYVTAGTGAVNMLMTICAVFVVELLGRRVLLLLGFSICFTACCVLTAALALQDTISWMPYVSIACVISYVIGHALGPSPIPALLITEIFLQSSRPAAYMVGGSVHWLSNFTVGLIFPFIQVGLGAYSFIIFAMICVLTTIYTFLVVPETKSKTFIEINEIFTKMNEVNSRGGACESGLRGASLLGYESRTRTSPVDPSPTPRHAGQLSLSHAGSAIVWLLATLALIMKAITVVLRWKESNVAKETSSSPIPLLRTDHSHTMLKWYSVYLMQKRRESTCQIQLPAKHPPPHSHTAFGEAFQYGCNIAVVITPHKVLKSFYNETYFERHGGFMDEKVMLLLWSCTMSMSPLGVLVGSLLIGLLVDKCGRKGTLLIGNDFAIPAIPKGVGKVTKPSELIIFSRLGELAPKNLRGALGTMTEVFVIVGIFLAQIFGLQAILGNPTGWPVLLALTGVPALFWLPSLPFFPESPRSTLIQKRDEEVRQVWGQLLSATGGDRSAPRSSAEAERPGRCGGRDGRNARGGSGREGRGPLSVLSLFTFPPVCRQLVAIVLPMAGQQLSRVNAANYYADMIYASLGWHGGSSFPVTVGASVVNTVMSFISGSHPQVSLPLGISESVPHRQRRAPQGPLLVALVLGVVGRTEGTCKVTVQGLAWSDGGAFADGTAVGAAGPVERLGRRRLLLVGYGIRVSALPFQSTVPELSYLGIILHHRTFHRAQSRALCGEDRDLPAALAAAFAVDGAVPGLTSVIVGFEVSGAYSFIIFARICLLTAVYIYMVIPETKGRTFVEIKRIFAQRNRVELLEKKEEITDAGPHIPSLPARETSF</sequence>
<evidence type="ECO:0000256" key="8">
    <source>
        <dbReference type="ARBA" id="ARBA00022597"/>
    </source>
</evidence>
<dbReference type="FunFam" id="1.20.1250.20:FF:001511">
    <property type="entry name" value="Solute carrier family 2, facilitated glucose transporter member 5"/>
    <property type="match status" value="1"/>
</dbReference>
<comment type="caution">
    <text evidence="17">The sequence shown here is derived from an EMBL/GenBank/DDBJ whole genome shotgun (WGS) entry which is preliminary data.</text>
</comment>
<dbReference type="PRINTS" id="PR00171">
    <property type="entry name" value="SUGRTRNSPORT"/>
</dbReference>
<feature type="transmembrane region" description="Helical" evidence="15">
    <location>
        <begin position="377"/>
        <end position="399"/>
    </location>
</feature>
<feature type="domain" description="Major facilitator superfamily (MFS) profile" evidence="16">
    <location>
        <begin position="55"/>
        <end position="498"/>
    </location>
</feature>
<feature type="transmembrane region" description="Helical" evidence="15">
    <location>
        <begin position="136"/>
        <end position="156"/>
    </location>
</feature>
<dbReference type="GO" id="GO:0042383">
    <property type="term" value="C:sarcolemma"/>
    <property type="evidence" value="ECO:0007669"/>
    <property type="project" value="UniProtKB-SubCell"/>
</dbReference>
<feature type="transmembrane region" description="Helical" evidence="15">
    <location>
        <begin position="791"/>
        <end position="812"/>
    </location>
</feature>
<evidence type="ECO:0000256" key="11">
    <source>
        <dbReference type="ARBA" id="ARBA00023136"/>
    </source>
</evidence>
<evidence type="ECO:0000256" key="15">
    <source>
        <dbReference type="SAM" id="Phobius"/>
    </source>
</evidence>
<dbReference type="GO" id="GO:0070837">
    <property type="term" value="P:dehydroascorbic acid transport"/>
    <property type="evidence" value="ECO:0007669"/>
    <property type="project" value="TreeGrafter"/>
</dbReference>
<keyword evidence="11 15" id="KW-0472">Membrane</keyword>
<dbReference type="InterPro" id="IPR045263">
    <property type="entry name" value="GLUT"/>
</dbReference>
<evidence type="ECO:0000256" key="12">
    <source>
        <dbReference type="ARBA" id="ARBA00029961"/>
    </source>
</evidence>
<dbReference type="CDD" id="cd17432">
    <property type="entry name" value="MFS_GLUT_Class2"/>
    <property type="match status" value="1"/>
</dbReference>
<dbReference type="Pfam" id="PF00083">
    <property type="entry name" value="Sugar_tr"/>
    <property type="match status" value="3"/>
</dbReference>
<dbReference type="AlphaFoldDB" id="A0A4U1FLQ2"/>
<reference evidence="18" key="1">
    <citation type="journal article" date="2019" name="IScience">
        <title>Narwhal Genome Reveals Long-Term Low Genetic Diversity despite Current Large Abundance Size.</title>
        <authorList>
            <person name="Westbury M.V."/>
            <person name="Petersen B."/>
            <person name="Garde E."/>
            <person name="Heide-Jorgensen M.P."/>
            <person name="Lorenzen E.D."/>
        </authorList>
    </citation>
    <scope>NUCLEOTIDE SEQUENCE [LARGE SCALE GENOMIC DNA]</scope>
</reference>
<keyword evidence="6" id="KW-0813">Transport</keyword>
<evidence type="ECO:0000256" key="1">
    <source>
        <dbReference type="ARBA" id="ARBA00000590"/>
    </source>
</evidence>
<dbReference type="GO" id="GO:0046323">
    <property type="term" value="P:D-glucose import"/>
    <property type="evidence" value="ECO:0007669"/>
    <property type="project" value="TreeGrafter"/>
</dbReference>
<feature type="transmembrane region" description="Helical" evidence="15">
    <location>
        <begin position="1104"/>
        <end position="1124"/>
    </location>
</feature>
<feature type="transmembrane region" description="Helical" evidence="15">
    <location>
        <begin position="473"/>
        <end position="494"/>
    </location>
</feature>
<feature type="transmembrane region" description="Helical" evidence="15">
    <location>
        <begin position="1074"/>
        <end position="1098"/>
    </location>
</feature>
<dbReference type="Proteomes" id="UP000308365">
    <property type="component" value="Unassembled WGS sequence"/>
</dbReference>
<evidence type="ECO:0000256" key="9">
    <source>
        <dbReference type="ARBA" id="ARBA00022692"/>
    </source>
</evidence>
<feature type="transmembrane region" description="Helical" evidence="15">
    <location>
        <begin position="162"/>
        <end position="184"/>
    </location>
</feature>
<dbReference type="InterPro" id="IPR020846">
    <property type="entry name" value="MFS_dom"/>
</dbReference>